<keyword evidence="1" id="KW-0547">Nucleotide-binding</keyword>
<accession>A0AAW0NBB2</accession>
<organism evidence="3 4">
    <name type="scientific">Mugilogobius chulae</name>
    <name type="common">yellowstripe goby</name>
    <dbReference type="NCBI Taxonomy" id="88201"/>
    <lineage>
        <taxon>Eukaryota</taxon>
        <taxon>Metazoa</taxon>
        <taxon>Chordata</taxon>
        <taxon>Craniata</taxon>
        <taxon>Vertebrata</taxon>
        <taxon>Euteleostomi</taxon>
        <taxon>Actinopterygii</taxon>
        <taxon>Neopterygii</taxon>
        <taxon>Teleostei</taxon>
        <taxon>Neoteleostei</taxon>
        <taxon>Acanthomorphata</taxon>
        <taxon>Gobiaria</taxon>
        <taxon>Gobiiformes</taxon>
        <taxon>Gobioidei</taxon>
        <taxon>Gobiidae</taxon>
        <taxon>Gobionellinae</taxon>
        <taxon>Mugilogobius</taxon>
    </lineage>
</organism>
<dbReference type="InterPro" id="IPR001806">
    <property type="entry name" value="Small_GTPase"/>
</dbReference>
<dbReference type="GO" id="GO:0005525">
    <property type="term" value="F:GTP binding"/>
    <property type="evidence" value="ECO:0007669"/>
    <property type="project" value="InterPro"/>
</dbReference>
<dbReference type="Pfam" id="PF00071">
    <property type="entry name" value="Ras"/>
    <property type="match status" value="1"/>
</dbReference>
<evidence type="ECO:0000313" key="3">
    <source>
        <dbReference type="EMBL" id="KAK7893090.1"/>
    </source>
</evidence>
<feature type="compositionally biased region" description="Basic and acidic residues" evidence="2">
    <location>
        <begin position="19"/>
        <end position="45"/>
    </location>
</feature>
<evidence type="ECO:0000256" key="2">
    <source>
        <dbReference type="SAM" id="MobiDB-lite"/>
    </source>
</evidence>
<dbReference type="Gene3D" id="3.40.50.300">
    <property type="entry name" value="P-loop containing nucleotide triphosphate hydrolases"/>
    <property type="match status" value="1"/>
</dbReference>
<evidence type="ECO:0000256" key="1">
    <source>
        <dbReference type="ARBA" id="ARBA00022741"/>
    </source>
</evidence>
<reference evidence="4" key="1">
    <citation type="submission" date="2024-04" db="EMBL/GenBank/DDBJ databases">
        <title>Salinicola lusitanus LLJ914,a marine bacterium isolated from the Okinawa Trough.</title>
        <authorList>
            <person name="Li J."/>
        </authorList>
    </citation>
    <scope>NUCLEOTIDE SEQUENCE [LARGE SCALE GENOMIC DNA]</scope>
</reference>
<sequence length="325" mass="36344">MSCRIGSDWHCCYASIDQRRERKEGEKREKEEEREKGERRNRDRDGEEEEEVPAGPGGSGREQSGPGGGEEVSLSEGQALAEDWGCPFMETSAKSKTMVDELFSEIVRQMDFCPLPDRSRVCCPKCSLQMASKSVCILLQRPRSHRNAVFSREQSRQRALFPRTEKIEVSMQGPGLEGTLLVMNKGMSTPLSCARHLTEHHVNSSVLALVDGELWPLHKPSQTRAFWRSCSTLLGQVLETAFKDDFSVELLQSVEVPVTSGAFCCDVVLDPQLDSWTASEGNGFKPGRAPRINEEIVKADGCDEANKPTKDWQKEGPELRIVVEK</sequence>
<dbReference type="InterPro" id="IPR027417">
    <property type="entry name" value="P-loop_NTPase"/>
</dbReference>
<dbReference type="AlphaFoldDB" id="A0AAW0NBB2"/>
<dbReference type="InterPro" id="IPR012675">
    <property type="entry name" value="Beta-grasp_dom_sf"/>
</dbReference>
<feature type="compositionally biased region" description="Gly residues" evidence="2">
    <location>
        <begin position="55"/>
        <end position="70"/>
    </location>
</feature>
<dbReference type="SUPFAM" id="SSF52540">
    <property type="entry name" value="P-loop containing nucleoside triphosphate hydrolases"/>
    <property type="match status" value="1"/>
</dbReference>
<name>A0AAW0NBB2_9GOBI</name>
<dbReference type="EMBL" id="JBBPFD010000016">
    <property type="protein sequence ID" value="KAK7893090.1"/>
    <property type="molecule type" value="Genomic_DNA"/>
</dbReference>
<dbReference type="Proteomes" id="UP001460270">
    <property type="component" value="Unassembled WGS sequence"/>
</dbReference>
<keyword evidence="4" id="KW-1185">Reference proteome</keyword>
<gene>
    <name evidence="3" type="ORF">WMY93_022242</name>
</gene>
<comment type="caution">
    <text evidence="3">The sequence shown here is derived from an EMBL/GenBank/DDBJ whole genome shotgun (WGS) entry which is preliminary data.</text>
</comment>
<dbReference type="PROSITE" id="PS51421">
    <property type="entry name" value="RAS"/>
    <property type="match status" value="1"/>
</dbReference>
<proteinExistence type="predicted"/>
<feature type="region of interest" description="Disordered" evidence="2">
    <location>
        <begin position="19"/>
        <end position="76"/>
    </location>
</feature>
<dbReference type="GO" id="GO:0003924">
    <property type="term" value="F:GTPase activity"/>
    <property type="evidence" value="ECO:0007669"/>
    <property type="project" value="InterPro"/>
</dbReference>
<dbReference type="Gene3D" id="3.10.20.30">
    <property type="match status" value="1"/>
</dbReference>
<evidence type="ECO:0000313" key="4">
    <source>
        <dbReference type="Proteomes" id="UP001460270"/>
    </source>
</evidence>
<protein>
    <submittedName>
        <fullName evidence="3">Uncharacterized protein</fullName>
    </submittedName>
</protein>